<dbReference type="InterPro" id="IPR005693">
    <property type="entry name" value="Mce"/>
</dbReference>
<dbReference type="EMBL" id="JADEYC010000021">
    <property type="protein sequence ID" value="MBE9375461.1"/>
    <property type="molecule type" value="Genomic_DNA"/>
</dbReference>
<dbReference type="Pfam" id="PF11887">
    <property type="entry name" value="Mce4_CUP1"/>
    <property type="match status" value="1"/>
</dbReference>
<dbReference type="InterPro" id="IPR024516">
    <property type="entry name" value="Mce_C"/>
</dbReference>
<dbReference type="AlphaFoldDB" id="A0A929BCE8"/>
<organism evidence="3 4">
    <name type="scientific">Saccharopolyspora montiporae</name>
    <dbReference type="NCBI Taxonomy" id="2781240"/>
    <lineage>
        <taxon>Bacteria</taxon>
        <taxon>Bacillati</taxon>
        <taxon>Actinomycetota</taxon>
        <taxon>Actinomycetes</taxon>
        <taxon>Pseudonocardiales</taxon>
        <taxon>Pseudonocardiaceae</taxon>
        <taxon>Saccharopolyspora</taxon>
    </lineage>
</organism>
<gene>
    <name evidence="3" type="ORF">IQ251_13495</name>
</gene>
<dbReference type="Pfam" id="PF02470">
    <property type="entry name" value="MlaD"/>
    <property type="match status" value="1"/>
</dbReference>
<feature type="domain" description="Mammalian cell entry C-terminal" evidence="2">
    <location>
        <begin position="112"/>
        <end position="306"/>
    </location>
</feature>
<sequence>MRKRTTMLLAAGCAVVLLATAGLWWLFTDQGTRITAYFDRAVGVYAGSSVRVLGVESGRIERVVPDGDAVRVDLRVDEGVDVPADAKAVVVAPSLVSDRYVQLTPAYDTGPRMESGTVLGGDRTATPAELDELYRSANALSKALGPEGANREGALNEVLKTSSAALEGNGKNMNETVGRLADLADTLHGNQDDLFATVDNLNEFTATLAASDQQIREFNGRVSDVTGFLGDEQEQIGTSLEQLSVALDEVSGFVKDNRELLSSNVRNLTGVSQALVDQRESLGELLDVAPLGATNFINSYDAASGSVAVRGHFNELTHPPALMLCKLLQHSVPEPIPEGLRPICDKVAPFIDGTLDLPSLGESLHHLQQGELPPLPMVRPQHLLEQEQQEQEGGR</sequence>
<dbReference type="PANTHER" id="PTHR33371">
    <property type="entry name" value="INTERMEMBRANE PHOSPHOLIPID TRANSPORT SYSTEM BINDING PROTEIN MLAD-RELATED"/>
    <property type="match status" value="1"/>
</dbReference>
<keyword evidence="4" id="KW-1185">Reference proteome</keyword>
<dbReference type="InterPro" id="IPR052336">
    <property type="entry name" value="MlaD_Phospholipid_Transporter"/>
</dbReference>
<comment type="caution">
    <text evidence="3">The sequence shown here is derived from an EMBL/GenBank/DDBJ whole genome shotgun (WGS) entry which is preliminary data.</text>
</comment>
<protein>
    <submittedName>
        <fullName evidence="3">MCE family protein</fullName>
    </submittedName>
</protein>
<dbReference type="RefSeq" id="WP_193928907.1">
    <property type="nucleotide sequence ID" value="NZ_JADEYC010000021.1"/>
</dbReference>
<dbReference type="InterPro" id="IPR003399">
    <property type="entry name" value="Mce/MlaD"/>
</dbReference>
<reference evidence="3" key="1">
    <citation type="submission" date="2020-10" db="EMBL/GenBank/DDBJ databases">
        <title>Diversity and distribution of actinomycetes associated with coral in the coast of Hainan.</title>
        <authorList>
            <person name="Li F."/>
        </authorList>
    </citation>
    <scope>NUCLEOTIDE SEQUENCE</scope>
    <source>
        <strain evidence="3">HNM0983</strain>
    </source>
</reference>
<dbReference type="Proteomes" id="UP000598360">
    <property type="component" value="Unassembled WGS sequence"/>
</dbReference>
<dbReference type="PANTHER" id="PTHR33371:SF4">
    <property type="entry name" value="INTERMEMBRANE PHOSPHOLIPID TRANSPORT SYSTEM BINDING PROTEIN MLAD"/>
    <property type="match status" value="1"/>
</dbReference>
<accession>A0A929BCE8</accession>
<proteinExistence type="predicted"/>
<name>A0A929BCE8_9PSEU</name>
<dbReference type="NCBIfam" id="TIGR00996">
    <property type="entry name" value="Mtu_fam_mce"/>
    <property type="match status" value="1"/>
</dbReference>
<evidence type="ECO:0000259" key="1">
    <source>
        <dbReference type="Pfam" id="PF02470"/>
    </source>
</evidence>
<dbReference type="GO" id="GO:0005576">
    <property type="term" value="C:extracellular region"/>
    <property type="evidence" value="ECO:0007669"/>
    <property type="project" value="TreeGrafter"/>
</dbReference>
<feature type="domain" description="Mce/MlaD" evidence="1">
    <location>
        <begin position="31"/>
        <end position="105"/>
    </location>
</feature>
<evidence type="ECO:0000259" key="2">
    <source>
        <dbReference type="Pfam" id="PF11887"/>
    </source>
</evidence>
<evidence type="ECO:0000313" key="4">
    <source>
        <dbReference type="Proteomes" id="UP000598360"/>
    </source>
</evidence>
<evidence type="ECO:0000313" key="3">
    <source>
        <dbReference type="EMBL" id="MBE9375461.1"/>
    </source>
</evidence>